<feature type="transmembrane region" description="Helical" evidence="6">
    <location>
        <begin position="216"/>
        <end position="240"/>
    </location>
</feature>
<evidence type="ECO:0000256" key="2">
    <source>
        <dbReference type="ARBA" id="ARBA00022475"/>
    </source>
</evidence>
<gene>
    <name evidence="7" type="ORF">KPL78_02525</name>
</gene>
<accession>A0ABS7A377</accession>
<sequence length="396" mass="38659">MPTATPLSRLALAAFGLHGADQLVTAALPLVAVLAIGAGPQLVGALLAAQAAAWLAFSLPAGLLVDRIGRTRLLSAATLAAAGGATLALPAVAGGAPALLGLAAFLAACGTVLFVLAAGSLVPALAPPDGLAPANARLELARAVASLGAPPLVGLLAGRGLAVAAFGLAIGAALLAFAAARGLPMLAAPVTATRPPIRAQLAEGARFVLGHPLLRGIFGCALCWNFAFFALLAAIVPYALGHLGLDPARLGLAQAGYGAGMIAGAAAAAPVQRRFGPNAILLAGPGLSVVAPILLLAAPAGGVALPFAALFLVGFGPMMWLICQTGIRQIVTPPAMLGRVGAVLQVAIYGVRPLGALLAGALGPEGGVMLAAAGFTASLMVVAASELAGLRRLPAI</sequence>
<dbReference type="Proteomes" id="UP001196565">
    <property type="component" value="Unassembled WGS sequence"/>
</dbReference>
<evidence type="ECO:0000256" key="5">
    <source>
        <dbReference type="ARBA" id="ARBA00023136"/>
    </source>
</evidence>
<evidence type="ECO:0000256" key="1">
    <source>
        <dbReference type="ARBA" id="ARBA00004651"/>
    </source>
</evidence>
<dbReference type="RefSeq" id="WP_219761167.1">
    <property type="nucleotide sequence ID" value="NZ_JAHYBZ010000001.1"/>
</dbReference>
<protein>
    <submittedName>
        <fullName evidence="7">MFS transporter</fullName>
    </submittedName>
</protein>
<dbReference type="Pfam" id="PF07690">
    <property type="entry name" value="MFS_1"/>
    <property type="match status" value="1"/>
</dbReference>
<evidence type="ECO:0000313" key="7">
    <source>
        <dbReference type="EMBL" id="MBW6396700.1"/>
    </source>
</evidence>
<name>A0ABS7A377_9PROT</name>
<keyword evidence="5 6" id="KW-0472">Membrane</keyword>
<organism evidence="7 8">
    <name type="scientific">Roseomonas alba</name>
    <dbReference type="NCBI Taxonomy" id="2846776"/>
    <lineage>
        <taxon>Bacteria</taxon>
        <taxon>Pseudomonadati</taxon>
        <taxon>Pseudomonadota</taxon>
        <taxon>Alphaproteobacteria</taxon>
        <taxon>Acetobacterales</taxon>
        <taxon>Roseomonadaceae</taxon>
        <taxon>Roseomonas</taxon>
    </lineage>
</organism>
<dbReference type="SUPFAM" id="SSF103473">
    <property type="entry name" value="MFS general substrate transporter"/>
    <property type="match status" value="1"/>
</dbReference>
<evidence type="ECO:0000256" key="3">
    <source>
        <dbReference type="ARBA" id="ARBA00022692"/>
    </source>
</evidence>
<evidence type="ECO:0000313" key="8">
    <source>
        <dbReference type="Proteomes" id="UP001196565"/>
    </source>
</evidence>
<evidence type="ECO:0000256" key="4">
    <source>
        <dbReference type="ARBA" id="ARBA00022989"/>
    </source>
</evidence>
<comment type="caution">
    <text evidence="7">The sequence shown here is derived from an EMBL/GenBank/DDBJ whole genome shotgun (WGS) entry which is preliminary data.</text>
</comment>
<keyword evidence="4 6" id="KW-1133">Transmembrane helix</keyword>
<feature type="transmembrane region" description="Helical" evidence="6">
    <location>
        <begin position="163"/>
        <end position="180"/>
    </location>
</feature>
<dbReference type="PANTHER" id="PTHR23513">
    <property type="entry name" value="INTEGRAL MEMBRANE EFFLUX PROTEIN-RELATED"/>
    <property type="match status" value="1"/>
</dbReference>
<dbReference type="EMBL" id="JAHYBZ010000001">
    <property type="protein sequence ID" value="MBW6396700.1"/>
    <property type="molecule type" value="Genomic_DNA"/>
</dbReference>
<keyword evidence="2" id="KW-1003">Cell membrane</keyword>
<comment type="subcellular location">
    <subcellularLocation>
        <location evidence="1">Cell membrane</location>
        <topology evidence="1">Multi-pass membrane protein</topology>
    </subcellularLocation>
</comment>
<feature type="transmembrane region" description="Helical" evidence="6">
    <location>
        <begin position="368"/>
        <end position="390"/>
    </location>
</feature>
<dbReference type="PANTHER" id="PTHR23513:SF6">
    <property type="entry name" value="MAJOR FACILITATOR SUPERFAMILY ASSOCIATED DOMAIN-CONTAINING PROTEIN"/>
    <property type="match status" value="1"/>
</dbReference>
<keyword evidence="8" id="KW-1185">Reference proteome</keyword>
<proteinExistence type="predicted"/>
<feature type="transmembrane region" description="Helical" evidence="6">
    <location>
        <begin position="72"/>
        <end position="93"/>
    </location>
</feature>
<feature type="transmembrane region" description="Helical" evidence="6">
    <location>
        <begin position="278"/>
        <end position="297"/>
    </location>
</feature>
<dbReference type="InterPro" id="IPR036259">
    <property type="entry name" value="MFS_trans_sf"/>
</dbReference>
<feature type="transmembrane region" description="Helical" evidence="6">
    <location>
        <begin position="342"/>
        <end position="362"/>
    </location>
</feature>
<evidence type="ECO:0000256" key="6">
    <source>
        <dbReference type="SAM" id="Phobius"/>
    </source>
</evidence>
<feature type="transmembrane region" description="Helical" evidence="6">
    <location>
        <begin position="42"/>
        <end position="65"/>
    </location>
</feature>
<feature type="transmembrane region" description="Helical" evidence="6">
    <location>
        <begin position="252"/>
        <end position="271"/>
    </location>
</feature>
<dbReference type="InterPro" id="IPR011701">
    <property type="entry name" value="MFS"/>
</dbReference>
<reference evidence="7 8" key="1">
    <citation type="submission" date="2021-07" db="EMBL/GenBank/DDBJ databases">
        <authorList>
            <person name="So Y."/>
        </authorList>
    </citation>
    <scope>NUCLEOTIDE SEQUENCE [LARGE SCALE GENOMIC DNA]</scope>
    <source>
        <strain evidence="7 8">HJA6</strain>
    </source>
</reference>
<feature type="transmembrane region" description="Helical" evidence="6">
    <location>
        <begin position="99"/>
        <end position="126"/>
    </location>
</feature>
<keyword evidence="3 6" id="KW-0812">Transmembrane</keyword>
<feature type="transmembrane region" description="Helical" evidence="6">
    <location>
        <begin position="303"/>
        <end position="322"/>
    </location>
</feature>
<dbReference type="Gene3D" id="1.20.1250.20">
    <property type="entry name" value="MFS general substrate transporter like domains"/>
    <property type="match status" value="1"/>
</dbReference>